<dbReference type="InterPro" id="IPR019410">
    <property type="entry name" value="Methyltransf_16"/>
</dbReference>
<organism evidence="1 2">
    <name type="scientific">Elsinoe australis</name>
    <dbReference type="NCBI Taxonomy" id="40998"/>
    <lineage>
        <taxon>Eukaryota</taxon>
        <taxon>Fungi</taxon>
        <taxon>Dikarya</taxon>
        <taxon>Ascomycota</taxon>
        <taxon>Pezizomycotina</taxon>
        <taxon>Dothideomycetes</taxon>
        <taxon>Dothideomycetidae</taxon>
        <taxon>Myriangiales</taxon>
        <taxon>Elsinoaceae</taxon>
        <taxon>Elsinoe</taxon>
    </lineage>
</organism>
<keyword evidence="2" id="KW-1185">Reference proteome</keyword>
<dbReference type="PANTHER" id="PTHR14614">
    <property type="entry name" value="HEPATOCELLULAR CARCINOMA-ASSOCIATED ANTIGEN"/>
    <property type="match status" value="1"/>
</dbReference>
<dbReference type="SUPFAM" id="SSF53335">
    <property type="entry name" value="S-adenosyl-L-methionine-dependent methyltransferases"/>
    <property type="match status" value="1"/>
</dbReference>
<evidence type="ECO:0000313" key="2">
    <source>
        <dbReference type="Proteomes" id="UP000243723"/>
    </source>
</evidence>
<dbReference type="AlphaFoldDB" id="A0A2P7Z639"/>
<keyword evidence="1" id="KW-0489">Methyltransferase</keyword>
<dbReference type="Proteomes" id="UP000243723">
    <property type="component" value="Unassembled WGS sequence"/>
</dbReference>
<dbReference type="OrthoDB" id="413520at2759"/>
<protein>
    <submittedName>
        <fullName evidence="1">Protein-lysine N-methyltransferase rrg1</fullName>
    </submittedName>
</protein>
<dbReference type="STRING" id="40998.A0A2P7Z639"/>
<proteinExistence type="predicted"/>
<dbReference type="GO" id="GO:0032259">
    <property type="term" value="P:methylation"/>
    <property type="evidence" value="ECO:0007669"/>
    <property type="project" value="UniProtKB-KW"/>
</dbReference>
<gene>
    <name evidence="1" type="ORF">B9Z65_7188</name>
</gene>
<dbReference type="GO" id="GO:0005829">
    <property type="term" value="C:cytosol"/>
    <property type="evidence" value="ECO:0007669"/>
    <property type="project" value="TreeGrafter"/>
</dbReference>
<accession>A0A2P7Z639</accession>
<evidence type="ECO:0000313" key="1">
    <source>
        <dbReference type="EMBL" id="PSK43674.1"/>
    </source>
</evidence>
<keyword evidence="1" id="KW-0808">Transferase</keyword>
<dbReference type="Gene3D" id="3.40.50.150">
    <property type="entry name" value="Vaccinia Virus protein VP39"/>
    <property type="match status" value="1"/>
</dbReference>
<dbReference type="Pfam" id="PF10294">
    <property type="entry name" value="Methyltransf_16"/>
    <property type="match status" value="1"/>
</dbReference>
<reference evidence="1 2" key="1">
    <citation type="submission" date="2017-05" db="EMBL/GenBank/DDBJ databases">
        <title>Draft genome sequence of Elsinoe australis.</title>
        <authorList>
            <person name="Cheng Q."/>
        </authorList>
    </citation>
    <scope>NUCLEOTIDE SEQUENCE [LARGE SCALE GENOMIC DNA]</scope>
    <source>
        <strain evidence="1 2">NL1</strain>
    </source>
</reference>
<dbReference type="PANTHER" id="PTHR14614:SF132">
    <property type="entry name" value="PROTEIN-LYSINE METHYLTRANSFERASE C42C1.13"/>
    <property type="match status" value="1"/>
</dbReference>
<sequence>MHYIRFLKTPKVAAAAGKVTLNASITLTTDLGETFYDGDVDLAGTLRSPDTDGDIYLRRSLKWTAGMRSLPITFDLTRSEIEWPAQLHVSLKTPRGELADDFETFSGQPDHDTPAFISVWSESLNATRGNFEAARRVERRFTPLSGRSLRIWEDSGDSIARHLWDGSVALTAFIDRVIALQASAAVPPLEHALVSATFRRLNVIELGCGCGIVGIGLAQSIPDSDVLLTDLPEVQELVEKNISTANLAISSRVEFAPLDWESKLPKAVASRNFDIIVAAECIYNSDSIPPLVQTIKALVTRSPKAIVLIATKFRHDSELEFFTLAAKAGLLSSTKSTLPLPGPPGYGYADFSKEVALHILVGPNYRASFSPAFEADKALELSSGSE</sequence>
<name>A0A2P7Z639_9PEZI</name>
<dbReference type="InterPro" id="IPR029063">
    <property type="entry name" value="SAM-dependent_MTases_sf"/>
</dbReference>
<dbReference type="GO" id="GO:0008757">
    <property type="term" value="F:S-adenosylmethionine-dependent methyltransferase activity"/>
    <property type="evidence" value="ECO:0007669"/>
    <property type="project" value="UniProtKB-ARBA"/>
</dbReference>
<comment type="caution">
    <text evidence="1">The sequence shown here is derived from an EMBL/GenBank/DDBJ whole genome shotgun (WGS) entry which is preliminary data.</text>
</comment>
<dbReference type="EMBL" id="NHZQ01000305">
    <property type="protein sequence ID" value="PSK43674.1"/>
    <property type="molecule type" value="Genomic_DNA"/>
</dbReference>